<feature type="compositionally biased region" description="Basic and acidic residues" evidence="1">
    <location>
        <begin position="70"/>
        <end position="92"/>
    </location>
</feature>
<organism evidence="2 3">
    <name type="scientific">Cichlidogyrus casuarinus</name>
    <dbReference type="NCBI Taxonomy" id="1844966"/>
    <lineage>
        <taxon>Eukaryota</taxon>
        <taxon>Metazoa</taxon>
        <taxon>Spiralia</taxon>
        <taxon>Lophotrochozoa</taxon>
        <taxon>Platyhelminthes</taxon>
        <taxon>Monogenea</taxon>
        <taxon>Monopisthocotylea</taxon>
        <taxon>Dactylogyridea</taxon>
        <taxon>Ancyrocephalidae</taxon>
        <taxon>Cichlidogyrus</taxon>
    </lineage>
</organism>
<keyword evidence="3" id="KW-1185">Reference proteome</keyword>
<name>A0ABD2Q8N6_9PLAT</name>
<accession>A0ABD2Q8N6</accession>
<protein>
    <submittedName>
        <fullName evidence="2">Uncharacterized protein</fullName>
    </submittedName>
</protein>
<feature type="compositionally biased region" description="Basic and acidic residues" evidence="1">
    <location>
        <begin position="137"/>
        <end position="147"/>
    </location>
</feature>
<feature type="compositionally biased region" description="Basic residues" evidence="1">
    <location>
        <begin position="57"/>
        <end position="69"/>
    </location>
</feature>
<dbReference type="AlphaFoldDB" id="A0ABD2Q8N6"/>
<evidence type="ECO:0000313" key="2">
    <source>
        <dbReference type="EMBL" id="KAL3315904.1"/>
    </source>
</evidence>
<feature type="compositionally biased region" description="Low complexity" evidence="1">
    <location>
        <begin position="150"/>
        <end position="161"/>
    </location>
</feature>
<dbReference type="Proteomes" id="UP001626550">
    <property type="component" value="Unassembled WGS sequence"/>
</dbReference>
<gene>
    <name evidence="2" type="ORF">Ciccas_005449</name>
</gene>
<proteinExistence type="predicted"/>
<dbReference type="EMBL" id="JBJKFK010000641">
    <property type="protein sequence ID" value="KAL3315904.1"/>
    <property type="molecule type" value="Genomic_DNA"/>
</dbReference>
<reference evidence="2 3" key="1">
    <citation type="submission" date="2024-11" db="EMBL/GenBank/DDBJ databases">
        <title>Adaptive evolution of stress response genes in parasites aligns with host niche diversity.</title>
        <authorList>
            <person name="Hahn C."/>
            <person name="Resl P."/>
        </authorList>
    </citation>
    <scope>NUCLEOTIDE SEQUENCE [LARGE SCALE GENOMIC DNA]</scope>
    <source>
        <strain evidence="2">EGGRZ-B1_66</strain>
        <tissue evidence="2">Body</tissue>
    </source>
</reference>
<sequence length="370" mass="40431">MSDSDVDAEARSAEGATSNVPDKERKSKGRSSLFGTKKQAKAKRDESLEISDEDVQKKKRGLKLFHKHAKTESHKSLDHDDKNGVLKAKDQTPDDDLEMSPKNRSSHIMLSDSGTEEDSPKCSVSPLQTGIMKFGRKITDSSLKREQGASLSSSLSKGSLDNLDDPEYPVLTKIGRGNRINNESGAGQSGDELDNRKPNQKEASPSVKQEIGVNGPEKRGMIKLIGIGVSEQDRSKVVSSQESRAGGEEEKTKEELYVKNPSKVRHGMVKLPGMHPSPMTAMGRIAREQSLDREKSKSEDEDGSANKPVDGAQKERGMGFVRAGSRKGSREMSPKAFHKLNCFGGGRQPHNDNADYVAQEVKSGTYLQPI</sequence>
<feature type="region of interest" description="Disordered" evidence="1">
    <location>
        <begin position="1"/>
        <end position="334"/>
    </location>
</feature>
<feature type="compositionally biased region" description="Basic and acidic residues" evidence="1">
    <location>
        <begin position="285"/>
        <end position="298"/>
    </location>
</feature>
<feature type="compositionally biased region" description="Basic and acidic residues" evidence="1">
    <location>
        <begin position="245"/>
        <end position="257"/>
    </location>
</feature>
<comment type="caution">
    <text evidence="2">The sequence shown here is derived from an EMBL/GenBank/DDBJ whole genome shotgun (WGS) entry which is preliminary data.</text>
</comment>
<evidence type="ECO:0000256" key="1">
    <source>
        <dbReference type="SAM" id="MobiDB-lite"/>
    </source>
</evidence>
<evidence type="ECO:0000313" key="3">
    <source>
        <dbReference type="Proteomes" id="UP001626550"/>
    </source>
</evidence>